<accession>A0A1G9QKG5</accession>
<dbReference type="EMBL" id="FNGW01000005">
    <property type="protein sequence ID" value="SDM11524.1"/>
    <property type="molecule type" value="Genomic_DNA"/>
</dbReference>
<evidence type="ECO:0008006" key="3">
    <source>
        <dbReference type="Google" id="ProtNLM"/>
    </source>
</evidence>
<reference evidence="1 2" key="1">
    <citation type="submission" date="2016-10" db="EMBL/GenBank/DDBJ databases">
        <authorList>
            <person name="de Groot N.N."/>
        </authorList>
    </citation>
    <scope>NUCLEOTIDE SEQUENCE [LARGE SCALE GENOMIC DNA]</scope>
    <source>
        <strain evidence="1 2">DSM 797</strain>
    </source>
</reference>
<dbReference type="AlphaFoldDB" id="A0A1G9QKG5"/>
<name>A0A1G9QKG5_9FIRM</name>
<dbReference type="Pfam" id="PF14270">
    <property type="entry name" value="DUF4358"/>
    <property type="match status" value="1"/>
</dbReference>
<gene>
    <name evidence="1" type="ORF">SAMN04515677_105254</name>
</gene>
<dbReference type="RefSeq" id="WP_092726321.1">
    <property type="nucleotide sequence ID" value="NZ_FNGW01000005.1"/>
</dbReference>
<protein>
    <recommendedName>
        <fullName evidence="3">DUF4358 domain-containing protein</fullName>
    </recommendedName>
</protein>
<organism evidence="1 2">
    <name type="scientific">Romboutsia lituseburensis DSM 797</name>
    <dbReference type="NCBI Taxonomy" id="1121325"/>
    <lineage>
        <taxon>Bacteria</taxon>
        <taxon>Bacillati</taxon>
        <taxon>Bacillota</taxon>
        <taxon>Clostridia</taxon>
        <taxon>Peptostreptococcales</taxon>
        <taxon>Peptostreptococcaceae</taxon>
        <taxon>Romboutsia</taxon>
    </lineage>
</organism>
<dbReference type="Proteomes" id="UP000199068">
    <property type="component" value="Unassembled WGS sequence"/>
</dbReference>
<proteinExistence type="predicted"/>
<evidence type="ECO:0000313" key="1">
    <source>
        <dbReference type="EMBL" id="SDM11524.1"/>
    </source>
</evidence>
<dbReference type="InterPro" id="IPR025648">
    <property type="entry name" value="DUF4358"/>
</dbReference>
<dbReference type="STRING" id="1121325.SAMN04515677_105254"/>
<sequence length="155" mass="17137">MKKSVILLFALILTLGLIGCSKKSEVKDIPVSDIKSAINTESLLPIQPIADIDAKEFHAFEKVKDKIKEGFVIQALINVKLQDVFVVKTDDVDSVKKAIEDYKSNSLKLFGDGYGGEENVDAVNNSILESKGNYVYFIATKNAKDIESKILEIIE</sequence>
<keyword evidence="2" id="KW-1185">Reference proteome</keyword>
<dbReference type="PROSITE" id="PS51257">
    <property type="entry name" value="PROKAR_LIPOPROTEIN"/>
    <property type="match status" value="1"/>
</dbReference>
<evidence type="ECO:0000313" key="2">
    <source>
        <dbReference type="Proteomes" id="UP000199068"/>
    </source>
</evidence>